<dbReference type="AlphaFoldDB" id="A0A852YH57"/>
<dbReference type="EMBL" id="JACBZY010000001">
    <property type="protein sequence ID" value="NYH00482.1"/>
    <property type="molecule type" value="Genomic_DNA"/>
</dbReference>
<evidence type="ECO:0000313" key="3">
    <source>
        <dbReference type="EMBL" id="NYH00482.1"/>
    </source>
</evidence>
<feature type="transmembrane region" description="Helical" evidence="2">
    <location>
        <begin position="30"/>
        <end position="54"/>
    </location>
</feature>
<keyword evidence="2" id="KW-0812">Transmembrane</keyword>
<protein>
    <submittedName>
        <fullName evidence="3">Uncharacterized protein</fullName>
    </submittedName>
</protein>
<feature type="compositionally biased region" description="Low complexity" evidence="1">
    <location>
        <begin position="90"/>
        <end position="99"/>
    </location>
</feature>
<dbReference type="Proteomes" id="UP000553888">
    <property type="component" value="Unassembled WGS sequence"/>
</dbReference>
<gene>
    <name evidence="3" type="ORF">BJ979_003107</name>
</gene>
<accession>A0A852YH57</accession>
<evidence type="ECO:0000256" key="2">
    <source>
        <dbReference type="SAM" id="Phobius"/>
    </source>
</evidence>
<evidence type="ECO:0000256" key="1">
    <source>
        <dbReference type="SAM" id="MobiDB-lite"/>
    </source>
</evidence>
<feature type="region of interest" description="Disordered" evidence="1">
    <location>
        <begin position="59"/>
        <end position="99"/>
    </location>
</feature>
<organism evidence="3 4">
    <name type="scientific">Schumannella luteola</name>
    <dbReference type="NCBI Taxonomy" id="472059"/>
    <lineage>
        <taxon>Bacteria</taxon>
        <taxon>Bacillati</taxon>
        <taxon>Actinomycetota</taxon>
        <taxon>Actinomycetes</taxon>
        <taxon>Micrococcales</taxon>
        <taxon>Microbacteriaceae</taxon>
        <taxon>Schumannella</taxon>
    </lineage>
</organism>
<keyword evidence="2" id="KW-0472">Membrane</keyword>
<keyword evidence="4" id="KW-1185">Reference proteome</keyword>
<name>A0A852YH57_9MICO</name>
<proteinExistence type="predicted"/>
<reference evidence="3 4" key="1">
    <citation type="submission" date="2020-07" db="EMBL/GenBank/DDBJ databases">
        <title>Sequencing the genomes of 1000 actinobacteria strains.</title>
        <authorList>
            <person name="Klenk H.-P."/>
        </authorList>
    </citation>
    <scope>NUCLEOTIDE SEQUENCE [LARGE SCALE GENOMIC DNA]</scope>
    <source>
        <strain evidence="3 4">DSM 23141</strain>
    </source>
</reference>
<feature type="transmembrane region" description="Helical" evidence="2">
    <location>
        <begin position="7"/>
        <end position="24"/>
    </location>
</feature>
<keyword evidence="2" id="KW-1133">Transmembrane helix</keyword>
<comment type="caution">
    <text evidence="3">The sequence shown here is derived from an EMBL/GenBank/DDBJ whole genome shotgun (WGS) entry which is preliminary data.</text>
</comment>
<sequence length="99" mass="10081">MLQQQVSLVRGIAAFLGLLVDGAADLLGLSLALLVVLSLAGAVVVAALVLLRVVGTHRAPPRGAARPRRPQLLLAPASSHPDARGHARPRAPGALLPAV</sequence>
<dbReference type="RefSeq" id="WP_179569332.1">
    <property type="nucleotide sequence ID" value="NZ_JACBZY010000001.1"/>
</dbReference>
<evidence type="ECO:0000313" key="4">
    <source>
        <dbReference type="Proteomes" id="UP000553888"/>
    </source>
</evidence>